<dbReference type="OrthoDB" id="570545at2"/>
<accession>A0A2K4FCC3</accession>
<reference evidence="2 3" key="1">
    <citation type="submission" date="2017-08" db="EMBL/GenBank/DDBJ databases">
        <title>Draft genome sequences of 64 type strains of genus Staph aureus.</title>
        <authorList>
            <person name="Cole K."/>
            <person name="Golubchik T."/>
            <person name="Russell J."/>
            <person name="Foster D."/>
            <person name="Llewelyn M."/>
            <person name="Wilson D."/>
            <person name="Crook D."/>
            <person name="Paul J."/>
        </authorList>
    </citation>
    <scope>NUCLEOTIDE SEQUENCE [LARGE SCALE GENOMIC DNA]</scope>
    <source>
        <strain evidence="2 3">DSM 29875</strain>
    </source>
</reference>
<evidence type="ECO:0000313" key="3">
    <source>
        <dbReference type="Proteomes" id="UP000242712"/>
    </source>
</evidence>
<dbReference type="RefSeq" id="WP_103371948.1">
    <property type="nucleotide sequence ID" value="NZ_CBCRVO010000002.1"/>
</dbReference>
<name>A0A2K4FCC3_9STAP</name>
<keyword evidence="3" id="KW-1185">Reference proteome</keyword>
<dbReference type="InterPro" id="IPR001296">
    <property type="entry name" value="Glyco_trans_1"/>
</dbReference>
<proteinExistence type="predicted"/>
<dbReference type="PANTHER" id="PTHR12526:SF630">
    <property type="entry name" value="GLYCOSYLTRANSFERASE"/>
    <property type="match status" value="1"/>
</dbReference>
<organism evidence="2 3">
    <name type="scientific">Staphylococcus argensis</name>
    <dbReference type="NCBI Taxonomy" id="1607738"/>
    <lineage>
        <taxon>Bacteria</taxon>
        <taxon>Bacillati</taxon>
        <taxon>Bacillota</taxon>
        <taxon>Bacilli</taxon>
        <taxon>Bacillales</taxon>
        <taxon>Staphylococcaceae</taxon>
        <taxon>Staphylococcus</taxon>
    </lineage>
</organism>
<dbReference type="GeneID" id="98298377"/>
<dbReference type="SUPFAM" id="SSF53756">
    <property type="entry name" value="UDP-Glycosyltransferase/glycogen phosphorylase"/>
    <property type="match status" value="1"/>
</dbReference>
<dbReference type="Pfam" id="PF00534">
    <property type="entry name" value="Glycos_transf_1"/>
    <property type="match status" value="1"/>
</dbReference>
<evidence type="ECO:0000259" key="1">
    <source>
        <dbReference type="Pfam" id="PF00534"/>
    </source>
</evidence>
<protein>
    <submittedName>
        <fullName evidence="2">Glycosyl transferase family 1</fullName>
    </submittedName>
</protein>
<comment type="caution">
    <text evidence="2">The sequence shown here is derived from an EMBL/GenBank/DDBJ whole genome shotgun (WGS) entry which is preliminary data.</text>
</comment>
<gene>
    <name evidence="2" type="ORF">CD039_08440</name>
</gene>
<sequence>MIYTITTTLPLEHGGRTFATLRRNLLMAEHFKEPIKILTTNYNANYEDVYEDYMKKSKINTDFQLENMYDWLSGYQLLTPPTQRFSQKRRYFTTPIEIEGLTHKVDDKKPAVRYYDGDTYVLYRKYRPNSEILSFEDLRSPIHKKRLERRHYNKYGQLHMVTQFSPVKWTRISETFYDTKGNIYCRKYYSTETEKIRLIELIKNNQIYQTFRTLKELRAYYFDQRFKDGDIVFNDARKLDEPLLAKKVKTKNILVIHNIHFLHKDPSRLDEHYRYGLEHPEEVSRYLVLTHQQKDDLQREFQFPDEKFAIIPHFSEQLKKVEDAMTQRHGFVYIGRFSYQKQVNHLIDAYAIYAQRGNLTPLHLYGSDDEDIVPQLKQQIKELGIEDKVTIHGFTNEVNRIFSESKASLLTTRFEGFGLTIMESIANGCPVISYASRYGPTEIINHGHNGYLVEPDDVASFAKYMEKIDQHPFEEVALSEHLSEDTAIQRYAQLVKTLKKE</sequence>
<dbReference type="AlphaFoldDB" id="A0A2K4FCC3"/>
<dbReference type="EMBL" id="PPPX01000011">
    <property type="protein sequence ID" value="POA09004.1"/>
    <property type="molecule type" value="Genomic_DNA"/>
</dbReference>
<dbReference type="PANTHER" id="PTHR12526">
    <property type="entry name" value="GLYCOSYLTRANSFERASE"/>
    <property type="match status" value="1"/>
</dbReference>
<dbReference type="Proteomes" id="UP000242712">
    <property type="component" value="Unassembled WGS sequence"/>
</dbReference>
<keyword evidence="2" id="KW-0808">Transferase</keyword>
<feature type="domain" description="Glycosyl transferase family 1" evidence="1">
    <location>
        <begin position="318"/>
        <end position="468"/>
    </location>
</feature>
<evidence type="ECO:0000313" key="2">
    <source>
        <dbReference type="EMBL" id="POA09004.1"/>
    </source>
</evidence>
<dbReference type="Gene3D" id="3.40.50.2000">
    <property type="entry name" value="Glycogen Phosphorylase B"/>
    <property type="match status" value="3"/>
</dbReference>
<dbReference type="GO" id="GO:0016757">
    <property type="term" value="F:glycosyltransferase activity"/>
    <property type="evidence" value="ECO:0007669"/>
    <property type="project" value="InterPro"/>
</dbReference>